<dbReference type="Gene3D" id="3.40.50.300">
    <property type="entry name" value="P-loop containing nucleotide triphosphate hydrolases"/>
    <property type="match status" value="1"/>
</dbReference>
<comment type="caution">
    <text evidence="1">The sequence shown here is derived from an EMBL/GenBank/DDBJ whole genome shotgun (WGS) entry which is preliminary data.</text>
</comment>
<keyword evidence="2" id="KW-1185">Reference proteome</keyword>
<name>A0A7W3R8H7_9ACTN</name>
<gene>
    <name evidence="1" type="ORF">HNR21_002559</name>
</gene>
<accession>A0A7W3R8H7</accession>
<dbReference type="AlphaFoldDB" id="A0A7W3R8H7"/>
<proteinExistence type="predicted"/>
<evidence type="ECO:0000313" key="2">
    <source>
        <dbReference type="Proteomes" id="UP000539313"/>
    </source>
</evidence>
<sequence>MTNTVAPLVGKQAESVRLATARGNLWEGAVRSSKTVCSILAWLRFVREGPPGPLLMAGKTERTLKRNIIDPITEMVGSRRCKYKAGAGEVELFGRTVYLAGANDERAAEKIKGLTLAGAYGDEITTWPKSFFAMLLTRLSIEGAQWFGTTNPAAKNHWLMADYLSRARLHLTRDGQVLTTADPDALDLNRYSFKLEDNPTLPASYVAQVKAENVGLFYRRNVLGEWVIAEGAVYDMWDEDRHLVTDLPPIDRWISVGVDYGTVNPFAALAIGIGGPIGDRRLYVAAEYRHDSRTARRQLTDAEYSQRLRAWLADVPRPGEQGRARGITPERVYVDPSAASFMTQLWRDQVPGIAPADNSVLDGIRTVSSLLGGGRLLIHRSCTGLLAELPGYSWDDRAAERGEDKPLKVDDHSCDALRYGIHSAAWLWRPLLPALALAA</sequence>
<dbReference type="Gene3D" id="3.30.420.280">
    <property type="match status" value="1"/>
</dbReference>
<dbReference type="InterPro" id="IPR027417">
    <property type="entry name" value="P-loop_NTPase"/>
</dbReference>
<dbReference type="EMBL" id="JACJII010000001">
    <property type="protein sequence ID" value="MBA9003677.1"/>
    <property type="molecule type" value="Genomic_DNA"/>
</dbReference>
<evidence type="ECO:0000313" key="1">
    <source>
        <dbReference type="EMBL" id="MBA9003677.1"/>
    </source>
</evidence>
<dbReference type="Proteomes" id="UP000539313">
    <property type="component" value="Unassembled WGS sequence"/>
</dbReference>
<dbReference type="RefSeq" id="WP_182705361.1">
    <property type="nucleotide sequence ID" value="NZ_JACJII010000001.1"/>
</dbReference>
<protein>
    <submittedName>
        <fullName evidence="1">PBSX family phage terminase large subunit</fullName>
    </submittedName>
</protein>
<reference evidence="1 2" key="1">
    <citation type="submission" date="2020-08" db="EMBL/GenBank/DDBJ databases">
        <title>Sequencing the genomes of 1000 actinobacteria strains.</title>
        <authorList>
            <person name="Klenk H.-P."/>
        </authorList>
    </citation>
    <scope>NUCLEOTIDE SEQUENCE [LARGE SCALE GENOMIC DNA]</scope>
    <source>
        <strain evidence="1 2">DSM 45823</strain>
    </source>
</reference>
<dbReference type="Pfam" id="PF03237">
    <property type="entry name" value="Terminase_6N"/>
    <property type="match status" value="1"/>
</dbReference>
<organism evidence="1 2">
    <name type="scientific">Thermomonospora cellulosilytica</name>
    <dbReference type="NCBI Taxonomy" id="1411118"/>
    <lineage>
        <taxon>Bacteria</taxon>
        <taxon>Bacillati</taxon>
        <taxon>Actinomycetota</taxon>
        <taxon>Actinomycetes</taxon>
        <taxon>Streptosporangiales</taxon>
        <taxon>Thermomonosporaceae</taxon>
        <taxon>Thermomonospora</taxon>
    </lineage>
</organism>